<dbReference type="PANTHER" id="PTHR11803">
    <property type="entry name" value="2-IMINOBUTANOATE/2-IMINOPROPANOATE DEAMINASE RIDA"/>
    <property type="match status" value="1"/>
</dbReference>
<dbReference type="GO" id="GO:0019239">
    <property type="term" value="F:deaminase activity"/>
    <property type="evidence" value="ECO:0007669"/>
    <property type="project" value="TreeGrafter"/>
</dbReference>
<evidence type="ECO:0000313" key="3">
    <source>
        <dbReference type="Proteomes" id="UP000019141"/>
    </source>
</evidence>
<name>W4LE77_ENTF1</name>
<dbReference type="InterPro" id="IPR035959">
    <property type="entry name" value="RutC-like_sf"/>
</dbReference>
<dbReference type="EMBL" id="AZHW01000816">
    <property type="protein sequence ID" value="ETW96234.1"/>
    <property type="molecule type" value="Genomic_DNA"/>
</dbReference>
<dbReference type="Gene3D" id="3.30.1330.40">
    <property type="entry name" value="RutC-like"/>
    <property type="match status" value="1"/>
</dbReference>
<sequence length="132" mass="14448">MTTKTRIRHPQVPEPPPQTWSNGLVVGNQVFIAGMISQVGDEIVGGDSMYGQAQAIFTKIKHLMESVGGQMDDIVKVVIYVTDITRREEVWQARREVFSGDFPVSTLVEVAALARPEILVEIEAVAILGCAP</sequence>
<dbReference type="PANTHER" id="PTHR11803:SF58">
    <property type="entry name" value="PROTEIN HMF1-RELATED"/>
    <property type="match status" value="1"/>
</dbReference>
<dbReference type="GO" id="GO:0005829">
    <property type="term" value="C:cytosol"/>
    <property type="evidence" value="ECO:0007669"/>
    <property type="project" value="TreeGrafter"/>
</dbReference>
<evidence type="ECO:0000313" key="2">
    <source>
        <dbReference type="EMBL" id="ETW96234.1"/>
    </source>
</evidence>
<dbReference type="Pfam" id="PF01042">
    <property type="entry name" value="Ribonuc_L-PSP"/>
    <property type="match status" value="1"/>
</dbReference>
<keyword evidence="3" id="KW-1185">Reference proteome</keyword>
<dbReference type="AlphaFoldDB" id="W4LE77"/>
<dbReference type="Proteomes" id="UP000019141">
    <property type="component" value="Unassembled WGS sequence"/>
</dbReference>
<proteinExistence type="inferred from homology"/>
<dbReference type="HOGENOM" id="CLU_100715_5_0_7"/>
<accession>W4LE77</accession>
<dbReference type="CDD" id="cd00448">
    <property type="entry name" value="YjgF_YER057c_UK114_family"/>
    <property type="match status" value="1"/>
</dbReference>
<comment type="caution">
    <text evidence="2">The sequence shown here is derived from an EMBL/GenBank/DDBJ whole genome shotgun (WGS) entry which is preliminary data.</text>
</comment>
<gene>
    <name evidence="2" type="ORF">ETSY1_27440</name>
</gene>
<comment type="similarity">
    <text evidence="1">Belongs to the RutC family.</text>
</comment>
<reference evidence="2 3" key="1">
    <citation type="journal article" date="2014" name="Nature">
        <title>An environmental bacterial taxon with a large and distinct metabolic repertoire.</title>
        <authorList>
            <person name="Wilson M.C."/>
            <person name="Mori T."/>
            <person name="Ruckert C."/>
            <person name="Uria A.R."/>
            <person name="Helf M.J."/>
            <person name="Takada K."/>
            <person name="Gernert C."/>
            <person name="Steffens U.A."/>
            <person name="Heycke N."/>
            <person name="Schmitt S."/>
            <person name="Rinke C."/>
            <person name="Helfrich E.J."/>
            <person name="Brachmann A.O."/>
            <person name="Gurgui C."/>
            <person name="Wakimoto T."/>
            <person name="Kracht M."/>
            <person name="Crusemann M."/>
            <person name="Hentschel U."/>
            <person name="Abe I."/>
            <person name="Matsunaga S."/>
            <person name="Kalinowski J."/>
            <person name="Takeyama H."/>
            <person name="Piel J."/>
        </authorList>
    </citation>
    <scope>NUCLEOTIDE SEQUENCE [LARGE SCALE GENOMIC DNA]</scope>
    <source>
        <strain evidence="3">TSY1</strain>
    </source>
</reference>
<organism evidence="2 3">
    <name type="scientific">Entotheonella factor</name>
    <dbReference type="NCBI Taxonomy" id="1429438"/>
    <lineage>
        <taxon>Bacteria</taxon>
        <taxon>Pseudomonadati</taxon>
        <taxon>Nitrospinota/Tectimicrobiota group</taxon>
        <taxon>Candidatus Tectimicrobiota</taxon>
        <taxon>Candidatus Entotheonellia</taxon>
        <taxon>Candidatus Entotheonellales</taxon>
        <taxon>Candidatus Entotheonellaceae</taxon>
        <taxon>Candidatus Entotheonella</taxon>
    </lineage>
</organism>
<protein>
    <submittedName>
        <fullName evidence="2">Endoribonuclease L-PSP family protein</fullName>
    </submittedName>
</protein>
<dbReference type="SUPFAM" id="SSF55298">
    <property type="entry name" value="YjgF-like"/>
    <property type="match status" value="1"/>
</dbReference>
<evidence type="ECO:0000256" key="1">
    <source>
        <dbReference type="ARBA" id="ARBA00010552"/>
    </source>
</evidence>
<dbReference type="InterPro" id="IPR006175">
    <property type="entry name" value="YjgF/YER057c/UK114"/>
</dbReference>